<keyword evidence="4 5" id="KW-0472">Membrane</keyword>
<comment type="subcellular location">
    <subcellularLocation>
        <location evidence="1">Endomembrane system</location>
        <topology evidence="1">Multi-pass membrane protein</topology>
    </subcellularLocation>
</comment>
<feature type="transmembrane region" description="Helical" evidence="5">
    <location>
        <begin position="110"/>
        <end position="129"/>
    </location>
</feature>
<dbReference type="GO" id="GO:0012505">
    <property type="term" value="C:endomembrane system"/>
    <property type="evidence" value="ECO:0007669"/>
    <property type="project" value="UniProtKB-SubCell"/>
</dbReference>
<organism evidence="6 7">
    <name type="scientific">Candidatus Woesebacteria bacterium GW2011_GWA1_39_12</name>
    <dbReference type="NCBI Taxonomy" id="1618549"/>
    <lineage>
        <taxon>Bacteria</taxon>
        <taxon>Candidatus Woeseibacteriota</taxon>
    </lineage>
</organism>
<evidence type="ECO:0000313" key="7">
    <source>
        <dbReference type="Proteomes" id="UP000034325"/>
    </source>
</evidence>
<evidence type="ECO:0000256" key="3">
    <source>
        <dbReference type="ARBA" id="ARBA00022989"/>
    </source>
</evidence>
<feature type="transmembrane region" description="Helical" evidence="5">
    <location>
        <begin position="44"/>
        <end position="63"/>
    </location>
</feature>
<evidence type="ECO:0008006" key="8">
    <source>
        <dbReference type="Google" id="ProtNLM"/>
    </source>
</evidence>
<dbReference type="InterPro" id="IPR007318">
    <property type="entry name" value="Phopholipid_MeTrfase"/>
</dbReference>
<evidence type="ECO:0000256" key="1">
    <source>
        <dbReference type="ARBA" id="ARBA00004127"/>
    </source>
</evidence>
<dbReference type="Proteomes" id="UP000034325">
    <property type="component" value="Unassembled WGS sequence"/>
</dbReference>
<dbReference type="AlphaFoldDB" id="A0A0G0MCF6"/>
<keyword evidence="3 5" id="KW-1133">Transmembrane helix</keyword>
<accession>A0A0G0MCF6</accession>
<proteinExistence type="predicted"/>
<gene>
    <name evidence="6" type="ORF">UT23_C0006G0071</name>
</gene>
<evidence type="ECO:0000256" key="2">
    <source>
        <dbReference type="ARBA" id="ARBA00022692"/>
    </source>
</evidence>
<dbReference type="Gene3D" id="1.20.120.1630">
    <property type="match status" value="1"/>
</dbReference>
<evidence type="ECO:0000256" key="5">
    <source>
        <dbReference type="SAM" id="Phobius"/>
    </source>
</evidence>
<name>A0A0G0MCF6_9BACT</name>
<evidence type="ECO:0000256" key="4">
    <source>
        <dbReference type="ARBA" id="ARBA00023136"/>
    </source>
</evidence>
<comment type="caution">
    <text evidence="6">The sequence shown here is derived from an EMBL/GenBank/DDBJ whole genome shotgun (WGS) entry which is preliminary data.</text>
</comment>
<protein>
    <recommendedName>
        <fullName evidence="8">Isoprenylcysteine carboxyl methyltransferase</fullName>
    </recommendedName>
</protein>
<keyword evidence="2 5" id="KW-0812">Transmembrane</keyword>
<reference evidence="6 7" key="1">
    <citation type="journal article" date="2015" name="Nature">
        <title>rRNA introns, odd ribosomes, and small enigmatic genomes across a large radiation of phyla.</title>
        <authorList>
            <person name="Brown C.T."/>
            <person name="Hug L.A."/>
            <person name="Thomas B.C."/>
            <person name="Sharon I."/>
            <person name="Castelle C.J."/>
            <person name="Singh A."/>
            <person name="Wilkins M.J."/>
            <person name="Williams K.H."/>
            <person name="Banfield J.F."/>
        </authorList>
    </citation>
    <scope>NUCLEOTIDE SEQUENCE [LARGE SCALE GENOMIC DNA]</scope>
</reference>
<dbReference type="EMBL" id="LBWA01000006">
    <property type="protein sequence ID" value="KKQ98030.1"/>
    <property type="molecule type" value="Genomic_DNA"/>
</dbReference>
<dbReference type="PATRIC" id="fig|1618549.4.peg.655"/>
<sequence>MKFKSFLFGLFAILLLWVLLPLSFAYINTALNLPQIDFGVLKSLGYVLTVGGVLLALIASLTFKLHGRGTPMLTEPPKKLVIKGVYKFTRNPIYVAHALIYLGLFLSLGHIMLLGLFLIGAVGLHIYLIRVEEPILKARYGEDYVRYTQQVSRWFIL</sequence>
<evidence type="ECO:0000313" key="6">
    <source>
        <dbReference type="EMBL" id="KKQ98030.1"/>
    </source>
</evidence>
<dbReference type="Pfam" id="PF04191">
    <property type="entry name" value="PEMT"/>
    <property type="match status" value="1"/>
</dbReference>